<reference evidence="3" key="1">
    <citation type="submission" date="2016-11" db="EMBL/GenBank/DDBJ databases">
        <authorList>
            <person name="Varghese N."/>
            <person name="Submissions S."/>
        </authorList>
    </citation>
    <scope>NUCLEOTIDE SEQUENCE [LARGE SCALE GENOMIC DNA]</scope>
    <source>
        <strain evidence="3">GAS401</strain>
    </source>
</reference>
<evidence type="ECO:0000256" key="1">
    <source>
        <dbReference type="ARBA" id="ARBA00006484"/>
    </source>
</evidence>
<dbReference type="GO" id="GO:0032787">
    <property type="term" value="P:monocarboxylic acid metabolic process"/>
    <property type="evidence" value="ECO:0007669"/>
    <property type="project" value="UniProtKB-ARBA"/>
</dbReference>
<dbReference type="EMBL" id="LT670849">
    <property type="protein sequence ID" value="SHN87071.1"/>
    <property type="molecule type" value="Genomic_DNA"/>
</dbReference>
<dbReference type="InterPro" id="IPR020904">
    <property type="entry name" value="Sc_DH/Rdtase_CS"/>
</dbReference>
<dbReference type="InterPro" id="IPR050259">
    <property type="entry name" value="SDR"/>
</dbReference>
<gene>
    <name evidence="2" type="ORF">SAMN05444170_6985</name>
</gene>
<evidence type="ECO:0000313" key="3">
    <source>
        <dbReference type="Proteomes" id="UP000184096"/>
    </source>
</evidence>
<name>A0A1M7UVL2_9BRAD</name>
<dbReference type="PANTHER" id="PTHR42879:SF2">
    <property type="entry name" value="3-OXOACYL-[ACYL-CARRIER-PROTEIN] REDUCTASE FABG"/>
    <property type="match status" value="1"/>
</dbReference>
<accession>A0A1M7UVL2</accession>
<dbReference type="AlphaFoldDB" id="A0A1M7UVL2"/>
<dbReference type="Gene3D" id="3.40.50.720">
    <property type="entry name" value="NAD(P)-binding Rossmann-like Domain"/>
    <property type="match status" value="1"/>
</dbReference>
<dbReference type="SUPFAM" id="SSF51735">
    <property type="entry name" value="NAD(P)-binding Rossmann-fold domains"/>
    <property type="match status" value="1"/>
</dbReference>
<dbReference type="PROSITE" id="PS00061">
    <property type="entry name" value="ADH_SHORT"/>
    <property type="match status" value="1"/>
</dbReference>
<dbReference type="Proteomes" id="UP000184096">
    <property type="component" value="Chromosome I"/>
</dbReference>
<sequence length="262" mass="27646">MPAPPRCSALITGSSGGLGYAIAESLAAAGHDIVLHGIDEPEQVEPARAALQGRHGGKVAYCQADLSELAGVERLTTFAREAAGDPDVVVNNAVVRHFAPVEQFSDADWQRSLAVNLTAPFRIIRTVLPAMRAKDFGRIINLTSHYGQRGALNRVDYVTTKTGIIGLTRAVAMETVGTGITCNAVGPGTLPTPAIMGRIDAMASSHGISREEATRQYMKERQPSGRFVRPEDVGAMVAFLCSPAGRDITGTVVPIDGGWSAV</sequence>
<dbReference type="InterPro" id="IPR036291">
    <property type="entry name" value="NAD(P)-bd_dom_sf"/>
</dbReference>
<dbReference type="RefSeq" id="WP_072825036.1">
    <property type="nucleotide sequence ID" value="NZ_LT670849.1"/>
</dbReference>
<proteinExistence type="inferred from homology"/>
<protein>
    <submittedName>
        <fullName evidence="2">3-hydroxybutyrate dehydrogenase</fullName>
    </submittedName>
</protein>
<comment type="similarity">
    <text evidence="1">Belongs to the short-chain dehydrogenases/reductases (SDR) family.</text>
</comment>
<dbReference type="PRINTS" id="PR00080">
    <property type="entry name" value="SDRFAMILY"/>
</dbReference>
<keyword evidence="3" id="KW-1185">Reference proteome</keyword>
<dbReference type="PANTHER" id="PTHR42879">
    <property type="entry name" value="3-OXOACYL-(ACYL-CARRIER-PROTEIN) REDUCTASE"/>
    <property type="match status" value="1"/>
</dbReference>
<evidence type="ECO:0000313" key="2">
    <source>
        <dbReference type="EMBL" id="SHN87071.1"/>
    </source>
</evidence>
<dbReference type="Pfam" id="PF13561">
    <property type="entry name" value="adh_short_C2"/>
    <property type="match status" value="1"/>
</dbReference>
<dbReference type="InterPro" id="IPR002347">
    <property type="entry name" value="SDR_fam"/>
</dbReference>
<dbReference type="OrthoDB" id="9804774at2"/>
<dbReference type="PRINTS" id="PR00081">
    <property type="entry name" value="GDHRDH"/>
</dbReference>
<dbReference type="FunFam" id="3.40.50.720:FF:000084">
    <property type="entry name" value="Short-chain dehydrogenase reductase"/>
    <property type="match status" value="1"/>
</dbReference>
<organism evidence="2 3">
    <name type="scientific">Bradyrhizobium erythrophlei</name>
    <dbReference type="NCBI Taxonomy" id="1437360"/>
    <lineage>
        <taxon>Bacteria</taxon>
        <taxon>Pseudomonadati</taxon>
        <taxon>Pseudomonadota</taxon>
        <taxon>Alphaproteobacteria</taxon>
        <taxon>Hyphomicrobiales</taxon>
        <taxon>Nitrobacteraceae</taxon>
        <taxon>Bradyrhizobium</taxon>
    </lineage>
</organism>